<dbReference type="RefSeq" id="WP_346245542.1">
    <property type="nucleotide sequence ID" value="NZ_JBDIZK010000002.1"/>
</dbReference>
<evidence type="ECO:0000256" key="5">
    <source>
        <dbReference type="ARBA" id="ARBA00022840"/>
    </source>
</evidence>
<dbReference type="PANTHER" id="PTHR43284:SF1">
    <property type="entry name" value="ASPARAGINE SYNTHETASE"/>
    <property type="match status" value="1"/>
</dbReference>
<keyword evidence="4" id="KW-0547">Nucleotide-binding</keyword>
<organism evidence="9 10">
    <name type="scientific">Sphingomonas rustica</name>
    <dbReference type="NCBI Taxonomy" id="3103142"/>
    <lineage>
        <taxon>Bacteria</taxon>
        <taxon>Pseudomonadati</taxon>
        <taxon>Pseudomonadota</taxon>
        <taxon>Alphaproteobacteria</taxon>
        <taxon>Sphingomonadales</taxon>
        <taxon>Sphingomonadaceae</taxon>
        <taxon>Sphingomonas</taxon>
    </lineage>
</organism>
<dbReference type="EC" id="6.3.5.4" evidence="3"/>
<reference evidence="9 10" key="1">
    <citation type="submission" date="2024-05" db="EMBL/GenBank/DDBJ databases">
        <title>Sphingomonas sp. HF-S3 16S ribosomal RNA gene Genome sequencing and assembly.</title>
        <authorList>
            <person name="Lee H."/>
        </authorList>
    </citation>
    <scope>NUCLEOTIDE SEQUENCE [LARGE SCALE GENOMIC DNA]</scope>
    <source>
        <strain evidence="9 10">HF-S3</strain>
    </source>
</reference>
<keyword evidence="5" id="KW-0067">ATP-binding</keyword>
<evidence type="ECO:0000256" key="6">
    <source>
        <dbReference type="ARBA" id="ARBA00022962"/>
    </source>
</evidence>
<dbReference type="InterPro" id="IPR029055">
    <property type="entry name" value="Ntn_hydrolases_N"/>
</dbReference>
<dbReference type="PROSITE" id="PS51278">
    <property type="entry name" value="GATASE_TYPE_2"/>
    <property type="match status" value="1"/>
</dbReference>
<evidence type="ECO:0000313" key="9">
    <source>
        <dbReference type="EMBL" id="MEN3746543.1"/>
    </source>
</evidence>
<dbReference type="EMBL" id="JBDIZK010000002">
    <property type="protein sequence ID" value="MEN3746543.1"/>
    <property type="molecule type" value="Genomic_DNA"/>
</dbReference>
<comment type="similarity">
    <text evidence="2">Belongs to the asparagine synthetase family.</text>
</comment>
<gene>
    <name evidence="9" type="ORF">TPR58_05145</name>
</gene>
<dbReference type="Pfam" id="PF13537">
    <property type="entry name" value="GATase_7"/>
    <property type="match status" value="1"/>
</dbReference>
<name>A0ABV0B4Q9_9SPHN</name>
<dbReference type="SUPFAM" id="SSF56235">
    <property type="entry name" value="N-terminal nucleophile aminohydrolases (Ntn hydrolases)"/>
    <property type="match status" value="1"/>
</dbReference>
<comment type="caution">
    <text evidence="9">The sequence shown here is derived from an EMBL/GenBank/DDBJ whole genome shotgun (WGS) entry which is preliminary data.</text>
</comment>
<evidence type="ECO:0000256" key="4">
    <source>
        <dbReference type="ARBA" id="ARBA00022741"/>
    </source>
</evidence>
<protein>
    <recommendedName>
        <fullName evidence="3">asparagine synthase (glutamine-hydrolyzing)</fullName>
        <ecNumber evidence="3">6.3.5.4</ecNumber>
    </recommendedName>
</protein>
<accession>A0ABV0B4Q9</accession>
<dbReference type="Gene3D" id="3.60.20.10">
    <property type="entry name" value="Glutamine Phosphoribosylpyrophosphate, subunit 1, domain 1"/>
    <property type="match status" value="1"/>
</dbReference>
<evidence type="ECO:0000256" key="2">
    <source>
        <dbReference type="ARBA" id="ARBA00005752"/>
    </source>
</evidence>
<dbReference type="InterPro" id="IPR051786">
    <property type="entry name" value="ASN_synthetase/amidase"/>
</dbReference>
<dbReference type="InterPro" id="IPR017932">
    <property type="entry name" value="GATase_2_dom"/>
</dbReference>
<evidence type="ECO:0000256" key="7">
    <source>
        <dbReference type="ARBA" id="ARBA00048741"/>
    </source>
</evidence>
<comment type="catalytic activity">
    <reaction evidence="7">
        <text>L-aspartate + L-glutamine + ATP + H2O = L-asparagine + L-glutamate + AMP + diphosphate + H(+)</text>
        <dbReference type="Rhea" id="RHEA:12228"/>
        <dbReference type="ChEBI" id="CHEBI:15377"/>
        <dbReference type="ChEBI" id="CHEBI:15378"/>
        <dbReference type="ChEBI" id="CHEBI:29985"/>
        <dbReference type="ChEBI" id="CHEBI:29991"/>
        <dbReference type="ChEBI" id="CHEBI:30616"/>
        <dbReference type="ChEBI" id="CHEBI:33019"/>
        <dbReference type="ChEBI" id="CHEBI:58048"/>
        <dbReference type="ChEBI" id="CHEBI:58359"/>
        <dbReference type="ChEBI" id="CHEBI:456215"/>
        <dbReference type="EC" id="6.3.5.4"/>
    </reaction>
</comment>
<comment type="pathway">
    <text evidence="1">Amino-acid biosynthesis; L-asparagine biosynthesis; L-asparagine from L-aspartate (L-Gln route): step 1/1.</text>
</comment>
<dbReference type="PANTHER" id="PTHR43284">
    <property type="entry name" value="ASPARAGINE SYNTHETASE (GLUTAMINE-HYDROLYZING)"/>
    <property type="match status" value="1"/>
</dbReference>
<dbReference type="SUPFAM" id="SSF52402">
    <property type="entry name" value="Adenine nucleotide alpha hydrolases-like"/>
    <property type="match status" value="1"/>
</dbReference>
<proteinExistence type="inferred from homology"/>
<dbReference type="Pfam" id="PF00733">
    <property type="entry name" value="Asn_synthase"/>
    <property type="match status" value="1"/>
</dbReference>
<dbReference type="PIRSF" id="PIRSF001589">
    <property type="entry name" value="Asn_synthetase_glu-h"/>
    <property type="match status" value="1"/>
</dbReference>
<dbReference type="InterPro" id="IPR014729">
    <property type="entry name" value="Rossmann-like_a/b/a_fold"/>
</dbReference>
<keyword evidence="10" id="KW-1185">Reference proteome</keyword>
<evidence type="ECO:0000259" key="8">
    <source>
        <dbReference type="PROSITE" id="PS51278"/>
    </source>
</evidence>
<dbReference type="CDD" id="cd00712">
    <property type="entry name" value="AsnB"/>
    <property type="match status" value="1"/>
</dbReference>
<evidence type="ECO:0000256" key="3">
    <source>
        <dbReference type="ARBA" id="ARBA00012737"/>
    </source>
</evidence>
<dbReference type="InterPro" id="IPR033738">
    <property type="entry name" value="AsnB_N"/>
</dbReference>
<feature type="domain" description="Glutamine amidotransferase type-2" evidence="8">
    <location>
        <begin position="2"/>
        <end position="212"/>
    </location>
</feature>
<dbReference type="Proteomes" id="UP001427805">
    <property type="component" value="Unassembled WGS sequence"/>
</dbReference>
<keyword evidence="6" id="KW-0315">Glutamine amidotransferase</keyword>
<dbReference type="InterPro" id="IPR001962">
    <property type="entry name" value="Asn_synthase"/>
</dbReference>
<sequence>MSAIFGIIRFDGKQVTDDTLKRMGAAMRTRGPDGIRHLNIGPAGLGHCLMRVTREDRFEWQPIEQDGLVLVADARIDNRDALAETLDIAPDRLERMADSDLILAAYREWGSECADHLLGDFMFAIWDDARQRLCLGRDPIGMRGLYWYQGDGFAAFATEAKALMTLVDVPRKLDDVRLMRAIVRDFRTGENSSPVTGLTTIRGGTIRFVSLDGVVEDTVYWEPHAASEHVGRDAAYYHETYRRLLIEAIDCRLRRLLDPPGLLLSGGFDSAIIAGIAGQGMAGTGHRILTITSAMAPDERDASHRDSDARRGAQWCLDHMPHLDHSWWVQSDEDFLKAAGTAEHVGDDVPLQLGFVFDEMYRDLRSRGARTAFDGIGGDETVNPRIRSALASLWRARRWGRFWREARIEARSAHVGALRLAIGVMLPQWLRRLVRGRPGVDGVHWTSRYCVSEQLEAFVEAGDVQLPKQVIVGDLGARLRTLELLRSRARQNNANEAAAQGLELVRPMLDRRLIEFGLAVPDSVQRVNGRYRALARAALADILPPEFATRPPGQEMLLPGSERMIRGAASAMREDLIRWQDRPELSSHLRIDRLVEDLAPDRVETADGIQLAVIARMYLTARYIAWFRGLN</sequence>
<dbReference type="InterPro" id="IPR006426">
    <property type="entry name" value="Asn_synth_AEB"/>
</dbReference>
<evidence type="ECO:0000313" key="10">
    <source>
        <dbReference type="Proteomes" id="UP001427805"/>
    </source>
</evidence>
<evidence type="ECO:0000256" key="1">
    <source>
        <dbReference type="ARBA" id="ARBA00005187"/>
    </source>
</evidence>
<dbReference type="Gene3D" id="3.40.50.620">
    <property type="entry name" value="HUPs"/>
    <property type="match status" value="2"/>
</dbReference>